<sequence>MAEKQPHLNGAYYGPAVPPKQNSYHRPGRGGGCVCGCGCCLLKLIFNLVLTVVVAVGLLALIFWLIFRPNLVKFHVTDAELTQFNFTATNTLSYDLKLNLTIRNPNRRIGIYYDSIEVRALYEGQRLASDYLTPFYQGHKNTTTLSPAFQGQKLVQLSTSEQSDFNSEQTAGVYDIDMKLYLRVRFKLGKIKTFRIKPRVKCGLKVPLSSSGSAATATFQTEKCDIDWRIFR</sequence>
<dbReference type="InParanoid" id="A0A059A5J9"/>
<protein>
    <recommendedName>
        <fullName evidence="6">Late embryogenesis abundant protein LEA-2 subgroup domain-containing protein</fullName>
    </recommendedName>
</protein>
<evidence type="ECO:0000256" key="1">
    <source>
        <dbReference type="ARBA" id="ARBA00004167"/>
    </source>
</evidence>
<organism evidence="7">
    <name type="scientific">Eucalyptus grandis</name>
    <name type="common">Flooded gum</name>
    <dbReference type="NCBI Taxonomy" id="71139"/>
    <lineage>
        <taxon>Eukaryota</taxon>
        <taxon>Viridiplantae</taxon>
        <taxon>Streptophyta</taxon>
        <taxon>Embryophyta</taxon>
        <taxon>Tracheophyta</taxon>
        <taxon>Spermatophyta</taxon>
        <taxon>Magnoliopsida</taxon>
        <taxon>eudicotyledons</taxon>
        <taxon>Gunneridae</taxon>
        <taxon>Pentapetalae</taxon>
        <taxon>rosids</taxon>
        <taxon>malvids</taxon>
        <taxon>Myrtales</taxon>
        <taxon>Myrtaceae</taxon>
        <taxon>Myrtoideae</taxon>
        <taxon>Eucalypteae</taxon>
        <taxon>Eucalyptus</taxon>
    </lineage>
</organism>
<dbReference type="PANTHER" id="PTHR31234:SF2">
    <property type="entry name" value="OS05G0199100 PROTEIN"/>
    <property type="match status" value="1"/>
</dbReference>
<dbReference type="Pfam" id="PF03168">
    <property type="entry name" value="LEA_2"/>
    <property type="match status" value="1"/>
</dbReference>
<dbReference type="OMA" id="TKPKVNC"/>
<dbReference type="InterPro" id="IPR044839">
    <property type="entry name" value="NDR1-like"/>
</dbReference>
<keyword evidence="3 5" id="KW-1133">Transmembrane helix</keyword>
<dbReference type="GO" id="GO:0005886">
    <property type="term" value="C:plasma membrane"/>
    <property type="evidence" value="ECO:0000318"/>
    <property type="project" value="GO_Central"/>
</dbReference>
<gene>
    <name evidence="7" type="ORF">EUGRSUZ_K02612</name>
</gene>
<evidence type="ECO:0000256" key="2">
    <source>
        <dbReference type="ARBA" id="ARBA00022692"/>
    </source>
</evidence>
<dbReference type="eggNOG" id="ENOG502QUR9">
    <property type="taxonomic scope" value="Eukaryota"/>
</dbReference>
<proteinExistence type="predicted"/>
<dbReference type="GO" id="GO:0098542">
    <property type="term" value="P:defense response to other organism"/>
    <property type="evidence" value="ECO:0007669"/>
    <property type="project" value="InterPro"/>
</dbReference>
<dbReference type="FunCoup" id="A0A059A5J9">
    <property type="interactions" value="98"/>
</dbReference>
<evidence type="ECO:0000256" key="5">
    <source>
        <dbReference type="SAM" id="Phobius"/>
    </source>
</evidence>
<accession>A0A059A5J9</accession>
<evidence type="ECO:0000256" key="4">
    <source>
        <dbReference type="ARBA" id="ARBA00023136"/>
    </source>
</evidence>
<comment type="subcellular location">
    <subcellularLocation>
        <location evidence="1">Membrane</location>
        <topology evidence="1">Single-pass membrane protein</topology>
    </subcellularLocation>
</comment>
<reference evidence="7" key="1">
    <citation type="submission" date="2013-07" db="EMBL/GenBank/DDBJ databases">
        <title>The genome of Eucalyptus grandis.</title>
        <authorList>
            <person name="Schmutz J."/>
            <person name="Hayes R."/>
            <person name="Myburg A."/>
            <person name="Tuskan G."/>
            <person name="Grattapaglia D."/>
            <person name="Rokhsar D.S."/>
        </authorList>
    </citation>
    <scope>NUCLEOTIDE SEQUENCE</scope>
    <source>
        <tissue evidence="7">Leaf extractions</tissue>
    </source>
</reference>
<dbReference type="InterPro" id="IPR004864">
    <property type="entry name" value="LEA_2"/>
</dbReference>
<keyword evidence="4 5" id="KW-0472">Membrane</keyword>
<feature type="transmembrane region" description="Helical" evidence="5">
    <location>
        <begin position="44"/>
        <end position="67"/>
    </location>
</feature>
<feature type="domain" description="Late embryogenesis abundant protein LEA-2 subgroup" evidence="6">
    <location>
        <begin position="100"/>
        <end position="202"/>
    </location>
</feature>
<dbReference type="STRING" id="71139.A0A059A5J9"/>
<dbReference type="EMBL" id="KK198763">
    <property type="protein sequence ID" value="KCW48999.1"/>
    <property type="molecule type" value="Genomic_DNA"/>
</dbReference>
<name>A0A059A5J9_EUCGR</name>
<dbReference type="PANTHER" id="PTHR31234">
    <property type="entry name" value="LATE EMBRYOGENESIS ABUNDANT (LEA) HYDROXYPROLINE-RICH GLYCOPROTEIN FAMILY"/>
    <property type="match status" value="1"/>
</dbReference>
<evidence type="ECO:0000259" key="6">
    <source>
        <dbReference type="Pfam" id="PF03168"/>
    </source>
</evidence>
<dbReference type="KEGG" id="egr:104426071"/>
<keyword evidence="2 5" id="KW-0812">Transmembrane</keyword>
<dbReference type="AlphaFoldDB" id="A0A059A5J9"/>
<dbReference type="OrthoDB" id="1889094at2759"/>
<evidence type="ECO:0000313" key="7">
    <source>
        <dbReference type="EMBL" id="KCW48999.1"/>
    </source>
</evidence>
<dbReference type="Gramene" id="KCW48999">
    <property type="protein sequence ID" value="KCW48999"/>
    <property type="gene ID" value="EUGRSUZ_K02612"/>
</dbReference>
<dbReference type="GO" id="GO:0009506">
    <property type="term" value="C:plasmodesma"/>
    <property type="evidence" value="ECO:0000318"/>
    <property type="project" value="GO_Central"/>
</dbReference>
<evidence type="ECO:0000256" key="3">
    <source>
        <dbReference type="ARBA" id="ARBA00022989"/>
    </source>
</evidence>